<sequence length="286" mass="33963">MENRNYHKVIICMLILSSLILICNFFWGHNKDTLLDESLVSTFAFLLLILTALMQNVDLNIQKKEMADNTQALREQQKELKENNTQIKFFRTLETMNKIKTDLNIMDKENKIYISDYTDPGKETININLSRFEYIEKVLKSNILYYYNYNNIPNSIMKYYDDCVKRVEPSKNIEWSNKLRVVRSLIDLEKLHTNDLERGINDHINEVLKKIISENDVKNEFYILLNLHEYILQITEDTKNNENSLRSLYISTLSESEKVVYRFLGRKALIKDFFTPFSQNLVLKNE</sequence>
<organism evidence="3 4">
    <name type="scientific">Staphylococcus simiae CCM 7213 = CCUG 51256</name>
    <dbReference type="NCBI Taxonomy" id="911238"/>
    <lineage>
        <taxon>Bacteria</taxon>
        <taxon>Bacillati</taxon>
        <taxon>Bacillota</taxon>
        <taxon>Bacilli</taxon>
        <taxon>Bacillales</taxon>
        <taxon>Staphylococcaceae</taxon>
        <taxon>Staphylococcus</taxon>
    </lineage>
</organism>
<comment type="caution">
    <text evidence="3">The sequence shown here is derived from an EMBL/GenBank/DDBJ whole genome shotgun (WGS) entry which is preliminary data.</text>
</comment>
<keyword evidence="2" id="KW-0472">Membrane</keyword>
<reference evidence="3 4" key="1">
    <citation type="journal article" date="2012" name="BMC Genomics">
        <title>Comparative genomic analysis of the genus Staphylococcus including Staphylococcus aureus and its newly described sister species Staphylococcus simiae.</title>
        <authorList>
            <person name="Suzuki H."/>
            <person name="Lefebure T."/>
            <person name="Pavinski Bitar P."/>
            <person name="Stanhope M.J."/>
        </authorList>
    </citation>
    <scope>NUCLEOTIDE SEQUENCE [LARGE SCALE GENOMIC DNA]</scope>
    <source>
        <strain evidence="3 4">CCM 7213</strain>
    </source>
</reference>
<feature type="transmembrane region" description="Helical" evidence="2">
    <location>
        <begin position="39"/>
        <end position="57"/>
    </location>
</feature>
<evidence type="ECO:0000256" key="2">
    <source>
        <dbReference type="SAM" id="Phobius"/>
    </source>
</evidence>
<accession>G5JK81</accession>
<evidence type="ECO:0008006" key="5">
    <source>
        <dbReference type="Google" id="ProtNLM"/>
    </source>
</evidence>
<evidence type="ECO:0000256" key="1">
    <source>
        <dbReference type="SAM" id="Coils"/>
    </source>
</evidence>
<dbReference type="Proteomes" id="UP000005413">
    <property type="component" value="Unassembled WGS sequence"/>
</dbReference>
<dbReference type="AlphaFoldDB" id="G5JK81"/>
<dbReference type="PATRIC" id="fig|911238.3.peg.1648"/>
<feature type="transmembrane region" description="Helical" evidence="2">
    <location>
        <begin position="9"/>
        <end position="27"/>
    </location>
</feature>
<evidence type="ECO:0000313" key="4">
    <source>
        <dbReference type="Proteomes" id="UP000005413"/>
    </source>
</evidence>
<proteinExistence type="predicted"/>
<keyword evidence="2" id="KW-1133">Transmembrane helix</keyword>
<keyword evidence="1" id="KW-0175">Coiled coil</keyword>
<feature type="coiled-coil region" evidence="1">
    <location>
        <begin position="56"/>
        <end position="86"/>
    </location>
</feature>
<name>G5JK81_9STAP</name>
<evidence type="ECO:0000313" key="3">
    <source>
        <dbReference type="EMBL" id="EHJ07411.1"/>
    </source>
</evidence>
<dbReference type="EMBL" id="AEUN01000475">
    <property type="protein sequence ID" value="EHJ07411.1"/>
    <property type="molecule type" value="Genomic_DNA"/>
</dbReference>
<gene>
    <name evidence="3" type="ORF">SS7213T_09464</name>
</gene>
<dbReference type="RefSeq" id="WP_002464584.1">
    <property type="nucleotide sequence ID" value="NZ_AEUN01000475.1"/>
</dbReference>
<protein>
    <recommendedName>
        <fullName evidence="5">Phage abortive infection protein</fullName>
    </recommendedName>
</protein>
<keyword evidence="2" id="KW-0812">Transmembrane</keyword>
<keyword evidence="4" id="KW-1185">Reference proteome</keyword>